<reference evidence="2 3" key="1">
    <citation type="submission" date="2024-07" db="EMBL/GenBank/DDBJ databases">
        <title>Chromosome-level genome assembly of the water stick insect Ranatra chinensis (Heteroptera: Nepidae).</title>
        <authorList>
            <person name="Liu X."/>
        </authorList>
    </citation>
    <scope>NUCLEOTIDE SEQUENCE [LARGE SCALE GENOMIC DNA]</scope>
    <source>
        <strain evidence="2">Cailab_2021Rc</strain>
        <tissue evidence="2">Muscle</tissue>
    </source>
</reference>
<dbReference type="PANTHER" id="PTHR46060">
    <property type="entry name" value="MARINER MOS1 TRANSPOSASE-LIKE PROTEIN"/>
    <property type="match status" value="1"/>
</dbReference>
<feature type="non-terminal residue" evidence="2">
    <location>
        <position position="1"/>
    </location>
</feature>
<accession>A0ABD0YAQ9</accession>
<dbReference type="PANTHER" id="PTHR46060:SF1">
    <property type="entry name" value="MARINER MOS1 TRANSPOSASE-LIKE PROTEIN"/>
    <property type="match status" value="1"/>
</dbReference>
<evidence type="ECO:0000313" key="2">
    <source>
        <dbReference type="EMBL" id="KAL1124149.1"/>
    </source>
</evidence>
<feature type="region of interest" description="Disordered" evidence="1">
    <location>
        <begin position="13"/>
        <end position="33"/>
    </location>
</feature>
<evidence type="ECO:0000256" key="1">
    <source>
        <dbReference type="SAM" id="MobiDB-lite"/>
    </source>
</evidence>
<dbReference type="AlphaFoldDB" id="A0ABD0YAQ9"/>
<dbReference type="Proteomes" id="UP001558652">
    <property type="component" value="Unassembled WGS sequence"/>
</dbReference>
<dbReference type="EMBL" id="JBFDAA010000011">
    <property type="protein sequence ID" value="KAL1124149.1"/>
    <property type="molecule type" value="Genomic_DNA"/>
</dbReference>
<protein>
    <submittedName>
        <fullName evidence="2">Uncharacterized protein</fullName>
    </submittedName>
</protein>
<keyword evidence="3" id="KW-1185">Reference proteome</keyword>
<name>A0ABD0YAQ9_9HEMI</name>
<organism evidence="2 3">
    <name type="scientific">Ranatra chinensis</name>
    <dbReference type="NCBI Taxonomy" id="642074"/>
    <lineage>
        <taxon>Eukaryota</taxon>
        <taxon>Metazoa</taxon>
        <taxon>Ecdysozoa</taxon>
        <taxon>Arthropoda</taxon>
        <taxon>Hexapoda</taxon>
        <taxon>Insecta</taxon>
        <taxon>Pterygota</taxon>
        <taxon>Neoptera</taxon>
        <taxon>Paraneoptera</taxon>
        <taxon>Hemiptera</taxon>
        <taxon>Heteroptera</taxon>
        <taxon>Panheteroptera</taxon>
        <taxon>Nepomorpha</taxon>
        <taxon>Nepidae</taxon>
        <taxon>Ranatrinae</taxon>
        <taxon>Ranatra</taxon>
    </lineage>
</organism>
<proteinExistence type="predicted"/>
<feature type="compositionally biased region" description="Basic residues" evidence="1">
    <location>
        <begin position="13"/>
        <end position="22"/>
    </location>
</feature>
<gene>
    <name evidence="2" type="ORF">AAG570_001919</name>
</gene>
<dbReference type="InterPro" id="IPR052709">
    <property type="entry name" value="Transposase-MT_Hybrid"/>
</dbReference>
<sequence>KVINRIRKFRGGRRRLRRKPRSGRPSTSSTDEKLDRVRDLLNSDRRLSVRSIADTLDIPEKIVHELVTEIMNMRKVLTDDQKIRRVAVTTELLERVEMDPDFLKIAIAGDESSFKGTRFAIQRAATRALNEVPVEAFQDAYRA</sequence>
<comment type="caution">
    <text evidence="2">The sequence shown here is derived from an EMBL/GenBank/DDBJ whole genome shotgun (WGS) entry which is preliminary data.</text>
</comment>
<evidence type="ECO:0000313" key="3">
    <source>
        <dbReference type="Proteomes" id="UP001558652"/>
    </source>
</evidence>